<protein>
    <submittedName>
        <fullName evidence="1">Uncharacterized protein</fullName>
    </submittedName>
</protein>
<keyword evidence="2" id="KW-1185">Reference proteome</keyword>
<proteinExistence type="predicted"/>
<sequence length="106" mass="11654">MIAHLKNQSVGVKITVNLCSRNKGHECRISLKISIAELERVMIRTVPYVIDCSKMTGDVYSAIKKCCLDHPVPSHVILQKNWSSEGAMSIANKLATEFHCKIGGAS</sequence>
<dbReference type="AlphaFoldDB" id="A0AAV7IZ39"/>
<dbReference type="InterPro" id="IPR012337">
    <property type="entry name" value="RNaseH-like_sf"/>
</dbReference>
<evidence type="ECO:0000313" key="1">
    <source>
        <dbReference type="EMBL" id="KAH0561085.1"/>
    </source>
</evidence>
<dbReference type="SUPFAM" id="SSF53098">
    <property type="entry name" value="Ribonuclease H-like"/>
    <property type="match status" value="1"/>
</dbReference>
<evidence type="ECO:0000313" key="2">
    <source>
        <dbReference type="Proteomes" id="UP000826195"/>
    </source>
</evidence>
<dbReference type="EMBL" id="JAHXZJ010000374">
    <property type="protein sequence ID" value="KAH0561085.1"/>
    <property type="molecule type" value="Genomic_DNA"/>
</dbReference>
<gene>
    <name evidence="1" type="ORF">KQX54_012640</name>
</gene>
<dbReference type="Proteomes" id="UP000826195">
    <property type="component" value="Unassembled WGS sequence"/>
</dbReference>
<name>A0AAV7IZ39_COTGL</name>
<accession>A0AAV7IZ39</accession>
<organism evidence="1 2">
    <name type="scientific">Cotesia glomerata</name>
    <name type="common">Lepidopteran parasitic wasp</name>
    <name type="synonym">Apanteles glomeratus</name>
    <dbReference type="NCBI Taxonomy" id="32391"/>
    <lineage>
        <taxon>Eukaryota</taxon>
        <taxon>Metazoa</taxon>
        <taxon>Ecdysozoa</taxon>
        <taxon>Arthropoda</taxon>
        <taxon>Hexapoda</taxon>
        <taxon>Insecta</taxon>
        <taxon>Pterygota</taxon>
        <taxon>Neoptera</taxon>
        <taxon>Endopterygota</taxon>
        <taxon>Hymenoptera</taxon>
        <taxon>Apocrita</taxon>
        <taxon>Ichneumonoidea</taxon>
        <taxon>Braconidae</taxon>
        <taxon>Microgastrinae</taxon>
        <taxon>Cotesia</taxon>
    </lineage>
</organism>
<dbReference type="Gene3D" id="3.40.50.2300">
    <property type="match status" value="1"/>
</dbReference>
<reference evidence="1 2" key="1">
    <citation type="journal article" date="2021" name="J. Hered.">
        <title>A chromosome-level genome assembly of the parasitoid wasp, Cotesia glomerata (Hymenoptera: Braconidae).</title>
        <authorList>
            <person name="Pinto B.J."/>
            <person name="Weis J.J."/>
            <person name="Gamble T."/>
            <person name="Ode P.J."/>
            <person name="Paul R."/>
            <person name="Zaspel J.M."/>
        </authorList>
    </citation>
    <scope>NUCLEOTIDE SEQUENCE [LARGE SCALE GENOMIC DNA]</scope>
    <source>
        <strain evidence="1">CgM1</strain>
    </source>
</reference>
<comment type="caution">
    <text evidence="1">The sequence shown here is derived from an EMBL/GenBank/DDBJ whole genome shotgun (WGS) entry which is preliminary data.</text>
</comment>